<name>A0ABQ8QI63_9AGAR</name>
<evidence type="ECO:0000313" key="2">
    <source>
        <dbReference type="Proteomes" id="UP001163828"/>
    </source>
</evidence>
<dbReference type="EMBL" id="MU790566">
    <property type="protein sequence ID" value="KAJ3998110.1"/>
    <property type="molecule type" value="Genomic_DNA"/>
</dbReference>
<proteinExistence type="predicted"/>
<comment type="caution">
    <text evidence="1">The sequence shown here is derived from an EMBL/GenBank/DDBJ whole genome shotgun (WGS) entry which is preliminary data.</text>
</comment>
<sequence length="162" mass="18273">MNSVLLYQCSWCNNPSAVLKKCSGCFETSFTGQITRKGGITVKISRSYILCRDWTLLGYGVVRRGILVLAEKRRGAYHDFNVLGKPNSFENKGQGPRNAGAFENHKVQLQYCKQGSRPLLIIDSWEQYNSLSRTMSTTNNKQALHDTLPNIQSPIVLCRGWI</sequence>
<accession>A0ABQ8QI63</accession>
<reference evidence="1" key="1">
    <citation type="submission" date="2022-08" db="EMBL/GenBank/DDBJ databases">
        <authorList>
            <consortium name="DOE Joint Genome Institute"/>
            <person name="Min B."/>
            <person name="Riley R."/>
            <person name="Sierra-Patev S."/>
            <person name="Naranjo-Ortiz M."/>
            <person name="Looney B."/>
            <person name="Konkel Z."/>
            <person name="Slot J.C."/>
            <person name="Sakamoto Y."/>
            <person name="Steenwyk J.L."/>
            <person name="Rokas A."/>
            <person name="Carro J."/>
            <person name="Camarero S."/>
            <person name="Ferreira P."/>
            <person name="Molpeceres G."/>
            <person name="Ruiz-Duenas F.J."/>
            <person name="Serrano A."/>
            <person name="Henrissat B."/>
            <person name="Drula E."/>
            <person name="Hughes K.W."/>
            <person name="Mata J.L."/>
            <person name="Ishikawa N.K."/>
            <person name="Vargas-Isla R."/>
            <person name="Ushijima S."/>
            <person name="Smith C.A."/>
            <person name="Ahrendt S."/>
            <person name="Andreopoulos W."/>
            <person name="He G."/>
            <person name="Labutti K."/>
            <person name="Lipzen A."/>
            <person name="Ng V."/>
            <person name="Sandor L."/>
            <person name="Barry K."/>
            <person name="Martinez A.T."/>
            <person name="Xiao Y."/>
            <person name="Gibbons J.G."/>
            <person name="Terashima K."/>
            <person name="Hibbett D.S."/>
            <person name="Grigoriev I.V."/>
        </authorList>
    </citation>
    <scope>NUCLEOTIDE SEQUENCE</scope>
    <source>
        <strain evidence="1">TFB10827</strain>
    </source>
</reference>
<gene>
    <name evidence="1" type="ORF">F5050DRAFT_1294699</name>
</gene>
<evidence type="ECO:0000313" key="1">
    <source>
        <dbReference type="EMBL" id="KAJ3998110.1"/>
    </source>
</evidence>
<organism evidence="1 2">
    <name type="scientific">Lentinula boryana</name>
    <dbReference type="NCBI Taxonomy" id="40481"/>
    <lineage>
        <taxon>Eukaryota</taxon>
        <taxon>Fungi</taxon>
        <taxon>Dikarya</taxon>
        <taxon>Basidiomycota</taxon>
        <taxon>Agaricomycotina</taxon>
        <taxon>Agaricomycetes</taxon>
        <taxon>Agaricomycetidae</taxon>
        <taxon>Agaricales</taxon>
        <taxon>Marasmiineae</taxon>
        <taxon>Omphalotaceae</taxon>
        <taxon>Lentinula</taxon>
    </lineage>
</organism>
<protein>
    <submittedName>
        <fullName evidence="1">Uncharacterized protein</fullName>
    </submittedName>
</protein>
<keyword evidence="2" id="KW-1185">Reference proteome</keyword>
<dbReference type="Proteomes" id="UP001163828">
    <property type="component" value="Unassembled WGS sequence"/>
</dbReference>